<gene>
    <name evidence="2" type="ORF">DBR06_SOUSAS34910005</name>
</gene>
<feature type="non-terminal residue" evidence="2">
    <location>
        <position position="1"/>
    </location>
</feature>
<keyword evidence="3" id="KW-1185">Reference proteome</keyword>
<name>A0A484GLG3_SOUCH</name>
<proteinExistence type="predicted"/>
<evidence type="ECO:0000313" key="2">
    <source>
        <dbReference type="EMBL" id="TEA36341.1"/>
    </source>
</evidence>
<dbReference type="AlphaFoldDB" id="A0A484GLG3"/>
<dbReference type="EMBL" id="QWLN02006625">
    <property type="protein sequence ID" value="TEA36341.1"/>
    <property type="molecule type" value="Genomic_DNA"/>
</dbReference>
<feature type="region of interest" description="Disordered" evidence="1">
    <location>
        <begin position="32"/>
        <end position="53"/>
    </location>
</feature>
<organism evidence="2 3">
    <name type="scientific">Sousa chinensis</name>
    <name type="common">Indo-pacific humpbacked dolphin</name>
    <name type="synonym">Steno chinensis</name>
    <dbReference type="NCBI Taxonomy" id="103600"/>
    <lineage>
        <taxon>Eukaryota</taxon>
        <taxon>Metazoa</taxon>
        <taxon>Chordata</taxon>
        <taxon>Craniata</taxon>
        <taxon>Vertebrata</taxon>
        <taxon>Euteleostomi</taxon>
        <taxon>Mammalia</taxon>
        <taxon>Eutheria</taxon>
        <taxon>Laurasiatheria</taxon>
        <taxon>Artiodactyla</taxon>
        <taxon>Whippomorpha</taxon>
        <taxon>Cetacea</taxon>
        <taxon>Odontoceti</taxon>
        <taxon>Delphinidae</taxon>
        <taxon>Sousa</taxon>
    </lineage>
</organism>
<sequence length="53" mass="5658">VHRVIPTQNRLQDSVQPTNTAEVILSHSAFLNSNSTPVSKNTNNSGLGDLGDL</sequence>
<comment type="caution">
    <text evidence="2">The sequence shown here is derived from an EMBL/GenBank/DDBJ whole genome shotgun (WGS) entry which is preliminary data.</text>
</comment>
<feature type="non-terminal residue" evidence="2">
    <location>
        <position position="53"/>
    </location>
</feature>
<dbReference type="Proteomes" id="UP000295264">
    <property type="component" value="Unassembled WGS sequence"/>
</dbReference>
<accession>A0A484GLG3</accession>
<reference evidence="2 3" key="1">
    <citation type="journal article" date="2018" name="Genomics">
        <title>Molecular footprints of inshore aquatic adaptation in Indo-Pacific humpback dolphin (Sousa chinensis).</title>
        <authorList>
            <person name="Ming Y."/>
            <person name="Jian J."/>
            <person name="Yu F."/>
            <person name="Yu X."/>
            <person name="Wang J."/>
            <person name="Liu W."/>
        </authorList>
    </citation>
    <scope>NUCLEOTIDE SEQUENCE [LARGE SCALE GENOMIC DNA]</scope>
    <source>
        <strain evidence="2">MY-2018</strain>
        <tissue evidence="2">Skin</tissue>
    </source>
</reference>
<evidence type="ECO:0000313" key="3">
    <source>
        <dbReference type="Proteomes" id="UP000295264"/>
    </source>
</evidence>
<evidence type="ECO:0000256" key="1">
    <source>
        <dbReference type="SAM" id="MobiDB-lite"/>
    </source>
</evidence>
<protein>
    <submittedName>
        <fullName evidence="2">Uncharacterized protein</fullName>
    </submittedName>
</protein>
<feature type="compositionally biased region" description="Polar residues" evidence="1">
    <location>
        <begin position="32"/>
        <end position="46"/>
    </location>
</feature>